<evidence type="ECO:0000313" key="3">
    <source>
        <dbReference type="Proteomes" id="UP001305414"/>
    </source>
</evidence>
<dbReference type="Proteomes" id="UP001305414">
    <property type="component" value="Unassembled WGS sequence"/>
</dbReference>
<dbReference type="InterPro" id="IPR050327">
    <property type="entry name" value="Proton-linked_MCT"/>
</dbReference>
<feature type="transmembrane region" description="Helical" evidence="1">
    <location>
        <begin position="106"/>
        <end position="128"/>
    </location>
</feature>
<keyword evidence="3" id="KW-1185">Reference proteome</keyword>
<dbReference type="SUPFAM" id="SSF103473">
    <property type="entry name" value="MFS general substrate transporter"/>
    <property type="match status" value="1"/>
</dbReference>
<keyword evidence="1" id="KW-0812">Transmembrane</keyword>
<evidence type="ECO:0008006" key="4">
    <source>
        <dbReference type="Google" id="ProtNLM"/>
    </source>
</evidence>
<dbReference type="PANTHER" id="PTHR11360:SF234">
    <property type="entry name" value="MFS-TYPE TRANSPORTER DBAD-RELATED"/>
    <property type="match status" value="1"/>
</dbReference>
<reference evidence="2 3" key="1">
    <citation type="submission" date="2023-10" db="EMBL/GenBank/DDBJ databases">
        <title>Draft genome sequence of Xylaria bambusicola isolate GMP-LS, the root and basal stem rot pathogen of sugarcane in Indonesia.</title>
        <authorList>
            <person name="Selvaraj P."/>
            <person name="Muralishankar V."/>
            <person name="Muruganantham S."/>
            <person name="Sp S."/>
            <person name="Haryani S."/>
            <person name="Lau K.J.X."/>
            <person name="Naqvi N.I."/>
        </authorList>
    </citation>
    <scope>NUCLEOTIDE SEQUENCE [LARGE SCALE GENOMIC DNA]</scope>
    <source>
        <strain evidence="2">GMP-LS</strain>
    </source>
</reference>
<keyword evidence="1" id="KW-1133">Transmembrane helix</keyword>
<gene>
    <name evidence="2" type="ORF">RRF57_006312</name>
</gene>
<evidence type="ECO:0000256" key="1">
    <source>
        <dbReference type="SAM" id="Phobius"/>
    </source>
</evidence>
<dbReference type="EMBL" id="JAWHQM010000016">
    <property type="protein sequence ID" value="KAK5630597.1"/>
    <property type="molecule type" value="Genomic_DNA"/>
</dbReference>
<name>A0AAN7UKZ7_9PEZI</name>
<proteinExistence type="predicted"/>
<dbReference type="InterPro" id="IPR036259">
    <property type="entry name" value="MFS_trans_sf"/>
</dbReference>
<feature type="transmembrane region" description="Helical" evidence="1">
    <location>
        <begin position="6"/>
        <end position="28"/>
    </location>
</feature>
<dbReference type="PANTHER" id="PTHR11360">
    <property type="entry name" value="MONOCARBOXYLATE TRANSPORTER"/>
    <property type="match status" value="1"/>
</dbReference>
<dbReference type="AlphaFoldDB" id="A0AAN7UKZ7"/>
<keyword evidence="1" id="KW-0472">Membrane</keyword>
<comment type="caution">
    <text evidence="2">The sequence shown here is derived from an EMBL/GenBank/DDBJ whole genome shotgun (WGS) entry which is preliminary data.</text>
</comment>
<dbReference type="Gene3D" id="1.20.1250.20">
    <property type="entry name" value="MFS general substrate transporter like domains"/>
    <property type="match status" value="1"/>
</dbReference>
<evidence type="ECO:0000313" key="2">
    <source>
        <dbReference type="EMBL" id="KAK5630597.1"/>
    </source>
</evidence>
<accession>A0AAN7UKZ7</accession>
<protein>
    <recommendedName>
        <fullName evidence="4">Major facilitator superfamily (MFS) profile domain-containing protein</fullName>
    </recommendedName>
</protein>
<feature type="transmembrane region" description="Helical" evidence="1">
    <location>
        <begin position="75"/>
        <end position="94"/>
    </location>
</feature>
<feature type="transmembrane region" description="Helical" evidence="1">
    <location>
        <begin position="49"/>
        <end position="69"/>
    </location>
</feature>
<organism evidence="2 3">
    <name type="scientific">Xylaria bambusicola</name>
    <dbReference type="NCBI Taxonomy" id="326684"/>
    <lineage>
        <taxon>Eukaryota</taxon>
        <taxon>Fungi</taxon>
        <taxon>Dikarya</taxon>
        <taxon>Ascomycota</taxon>
        <taxon>Pezizomycotina</taxon>
        <taxon>Sordariomycetes</taxon>
        <taxon>Xylariomycetidae</taxon>
        <taxon>Xylariales</taxon>
        <taxon>Xylariaceae</taxon>
        <taxon>Xylaria</taxon>
    </lineage>
</organism>
<sequence length="140" mass="15442">MGDLWAWLQVATAFAIDFNIWGFVWSFVIFQSYYKSGDLFRTSSARISWIGSTQNFLLVLLGFIAGPVYDRGYLRQLLFVGSFLVVTSAITLSFSTKYYQVFLSQAVGIGVGSGLLLAPTVSLVFTYFSTRALDGLVGVS</sequence>